<proteinExistence type="predicted"/>
<sequence>MPVTALTVDVCRWMWWPGKLFRKQDPSATPVARTPEPVLEGA</sequence>
<gene>
    <name evidence="1" type="ORF">ACFOZ4_25185</name>
</gene>
<dbReference type="Proteomes" id="UP001595816">
    <property type="component" value="Unassembled WGS sequence"/>
</dbReference>
<dbReference type="EMBL" id="JBHSAY010000015">
    <property type="protein sequence ID" value="MFC4133922.1"/>
    <property type="molecule type" value="Genomic_DNA"/>
</dbReference>
<comment type="caution">
    <text evidence="1">The sequence shown here is derived from an EMBL/GenBank/DDBJ whole genome shotgun (WGS) entry which is preliminary data.</text>
</comment>
<keyword evidence="2" id="KW-1185">Reference proteome</keyword>
<evidence type="ECO:0000313" key="1">
    <source>
        <dbReference type="EMBL" id="MFC4133922.1"/>
    </source>
</evidence>
<name>A0ABV8LS86_9ACTN</name>
<protein>
    <submittedName>
        <fullName evidence="1">Uncharacterized protein</fullName>
    </submittedName>
</protein>
<organism evidence="1 2">
    <name type="scientific">Hamadaea flava</name>
    <dbReference type="NCBI Taxonomy" id="1742688"/>
    <lineage>
        <taxon>Bacteria</taxon>
        <taxon>Bacillati</taxon>
        <taxon>Actinomycetota</taxon>
        <taxon>Actinomycetes</taxon>
        <taxon>Micromonosporales</taxon>
        <taxon>Micromonosporaceae</taxon>
        <taxon>Hamadaea</taxon>
    </lineage>
</organism>
<evidence type="ECO:0000313" key="2">
    <source>
        <dbReference type="Proteomes" id="UP001595816"/>
    </source>
</evidence>
<accession>A0ABV8LS86</accession>
<reference evidence="2" key="1">
    <citation type="journal article" date="2019" name="Int. J. Syst. Evol. Microbiol.">
        <title>The Global Catalogue of Microorganisms (GCM) 10K type strain sequencing project: providing services to taxonomists for standard genome sequencing and annotation.</title>
        <authorList>
            <consortium name="The Broad Institute Genomics Platform"/>
            <consortium name="The Broad Institute Genome Sequencing Center for Infectious Disease"/>
            <person name="Wu L."/>
            <person name="Ma J."/>
        </authorList>
    </citation>
    <scope>NUCLEOTIDE SEQUENCE [LARGE SCALE GENOMIC DNA]</scope>
    <source>
        <strain evidence="2">CGMCC 4.7289</strain>
    </source>
</reference>
<dbReference type="RefSeq" id="WP_382190593.1">
    <property type="nucleotide sequence ID" value="NZ_JBHSAY010000015.1"/>
</dbReference>